<dbReference type="InterPro" id="IPR013630">
    <property type="entry name" value="Methyltransf_Zn-bd_dom_put"/>
</dbReference>
<dbReference type="InterPro" id="IPR038576">
    <property type="entry name" value="Methyltransf_Zn-bd_dom_put_sf"/>
</dbReference>
<gene>
    <name evidence="2" type="ORF">METZ01_LOCUS502553</name>
</gene>
<dbReference type="InterPro" id="IPR029063">
    <property type="entry name" value="SAM-dependent_MTases_sf"/>
</dbReference>
<dbReference type="AlphaFoldDB" id="A0A383DZD4"/>
<accession>A0A383DZD4</accession>
<evidence type="ECO:0000259" key="1">
    <source>
        <dbReference type="Pfam" id="PF08421"/>
    </source>
</evidence>
<dbReference type="Pfam" id="PF08421">
    <property type="entry name" value="Methyltransf_13"/>
    <property type="match status" value="1"/>
</dbReference>
<name>A0A383DZD4_9ZZZZ</name>
<sequence length="168" mass="19312">MVSEKLKIIKRESCRVCDSTMLKPLYSIGEQYINNFIEKDEIKKCIKAPLEMVFCENCTLLQLKHTAPQELLYARYYWYKSGVTDTMKKALRDITSKVEIMFNLKDGDVVLDIGSNDGTLLRSYSVPGLITVGVEPADNLVEEGKQGLSHHIHDFWNHDVYEKAIHKK</sequence>
<dbReference type="Gene3D" id="3.40.50.150">
    <property type="entry name" value="Vaccinia Virus protein VP39"/>
    <property type="match status" value="1"/>
</dbReference>
<organism evidence="2">
    <name type="scientific">marine metagenome</name>
    <dbReference type="NCBI Taxonomy" id="408172"/>
    <lineage>
        <taxon>unclassified sequences</taxon>
        <taxon>metagenomes</taxon>
        <taxon>ecological metagenomes</taxon>
    </lineage>
</organism>
<feature type="non-terminal residue" evidence="2">
    <location>
        <position position="168"/>
    </location>
</feature>
<proteinExistence type="predicted"/>
<reference evidence="2" key="1">
    <citation type="submission" date="2018-05" db="EMBL/GenBank/DDBJ databases">
        <authorList>
            <person name="Lanie J.A."/>
            <person name="Ng W.-L."/>
            <person name="Kazmierczak K.M."/>
            <person name="Andrzejewski T.M."/>
            <person name="Davidsen T.M."/>
            <person name="Wayne K.J."/>
            <person name="Tettelin H."/>
            <person name="Glass J.I."/>
            <person name="Rusch D."/>
            <person name="Podicherti R."/>
            <person name="Tsui H.-C.T."/>
            <person name="Winkler M.E."/>
        </authorList>
    </citation>
    <scope>NUCLEOTIDE SEQUENCE</scope>
</reference>
<dbReference type="SUPFAM" id="SSF53335">
    <property type="entry name" value="S-adenosyl-L-methionine-dependent methyltransferases"/>
    <property type="match status" value="1"/>
</dbReference>
<feature type="domain" description="Methyltransferase putative zinc binding" evidence="1">
    <location>
        <begin position="14"/>
        <end position="73"/>
    </location>
</feature>
<dbReference type="Gene3D" id="6.20.50.110">
    <property type="entry name" value="Methyltransferase, zinc-binding domain"/>
    <property type="match status" value="1"/>
</dbReference>
<evidence type="ECO:0000313" key="2">
    <source>
        <dbReference type="EMBL" id="SVE49699.1"/>
    </source>
</evidence>
<protein>
    <recommendedName>
        <fullName evidence="1">Methyltransferase putative zinc binding domain-containing protein</fullName>
    </recommendedName>
</protein>
<dbReference type="EMBL" id="UINC01221382">
    <property type="protein sequence ID" value="SVE49699.1"/>
    <property type="molecule type" value="Genomic_DNA"/>
</dbReference>